<dbReference type="InterPro" id="IPR039420">
    <property type="entry name" value="WalR-like"/>
</dbReference>
<comment type="caution">
    <text evidence="2">The sequence shown here is derived from an EMBL/GenBank/DDBJ whole genome shotgun (WGS) entry which is preliminary data.</text>
</comment>
<dbReference type="EMBL" id="JBHMDG010000012">
    <property type="protein sequence ID" value="MFB9313378.1"/>
    <property type="molecule type" value="Genomic_DNA"/>
</dbReference>
<evidence type="ECO:0000313" key="3">
    <source>
        <dbReference type="Proteomes" id="UP001589750"/>
    </source>
</evidence>
<evidence type="ECO:0000256" key="1">
    <source>
        <dbReference type="ARBA" id="ARBA00023125"/>
    </source>
</evidence>
<dbReference type="PANTHER" id="PTHR43214:SF43">
    <property type="entry name" value="TWO-COMPONENT RESPONSE REGULATOR"/>
    <property type="match status" value="1"/>
</dbReference>
<dbReference type="PANTHER" id="PTHR43214">
    <property type="entry name" value="TWO-COMPONENT RESPONSE REGULATOR"/>
    <property type="match status" value="1"/>
</dbReference>
<dbReference type="SUPFAM" id="SSF46894">
    <property type="entry name" value="C-terminal effector domain of the bipartite response regulators"/>
    <property type="match status" value="1"/>
</dbReference>
<dbReference type="Gene3D" id="3.40.50.2300">
    <property type="match status" value="1"/>
</dbReference>
<keyword evidence="3" id="KW-1185">Reference proteome</keyword>
<sequence length="232" mass="24583">MADPRLSLVDDATAIRAAVPALLPTTTIVSTHSRVEDFLAASPDCDVVAVDLQLVNETQPGALQGVAAVAAVADAGYRVCVYTQEERRFVLASCLAAGALGAVSKSAPLEVARAAFEGVARGELVAPPAVVGILEVLSKRGRLTLLTDRQREVLNGRARGLTYDELARTVHVSPSTLRSCWRDITEVVGRHLSEVSPGDIEHAFGLRPGDLVGVWPVQPASVPSARPTRRPR</sequence>
<dbReference type="Proteomes" id="UP001589750">
    <property type="component" value="Unassembled WGS sequence"/>
</dbReference>
<dbReference type="InterPro" id="IPR011006">
    <property type="entry name" value="CheY-like_superfamily"/>
</dbReference>
<name>A0ABV5KBA4_9ACTN</name>
<dbReference type="SUPFAM" id="SSF52172">
    <property type="entry name" value="CheY-like"/>
    <property type="match status" value="1"/>
</dbReference>
<reference evidence="2 3" key="1">
    <citation type="submission" date="2024-09" db="EMBL/GenBank/DDBJ databases">
        <authorList>
            <person name="Sun Q."/>
            <person name="Mori K."/>
        </authorList>
    </citation>
    <scope>NUCLEOTIDE SEQUENCE [LARGE SCALE GENOMIC DNA]</scope>
    <source>
        <strain evidence="2 3">JCM 9626</strain>
    </source>
</reference>
<dbReference type="InterPro" id="IPR016032">
    <property type="entry name" value="Sig_transdc_resp-reg_C-effctor"/>
</dbReference>
<dbReference type="RefSeq" id="WP_140007978.1">
    <property type="nucleotide sequence ID" value="NZ_JBHMDG010000012.1"/>
</dbReference>
<proteinExistence type="predicted"/>
<keyword evidence="1" id="KW-0238">DNA-binding</keyword>
<accession>A0ABV5KBA4</accession>
<gene>
    <name evidence="2" type="ORF">ACFFRI_10015</name>
</gene>
<organism evidence="2 3">
    <name type="scientific">Nocardioides plantarum</name>
    <dbReference type="NCBI Taxonomy" id="29299"/>
    <lineage>
        <taxon>Bacteria</taxon>
        <taxon>Bacillati</taxon>
        <taxon>Actinomycetota</taxon>
        <taxon>Actinomycetes</taxon>
        <taxon>Propionibacteriales</taxon>
        <taxon>Nocardioidaceae</taxon>
        <taxon>Nocardioides</taxon>
    </lineage>
</organism>
<evidence type="ECO:0000313" key="2">
    <source>
        <dbReference type="EMBL" id="MFB9313378.1"/>
    </source>
</evidence>
<protein>
    <submittedName>
        <fullName evidence="2">Response regulator transcription factor</fullName>
    </submittedName>
</protein>